<evidence type="ECO:0000256" key="3">
    <source>
        <dbReference type="ARBA" id="ARBA00023134"/>
    </source>
</evidence>
<keyword evidence="1" id="KW-0547">Nucleotide-binding</keyword>
<reference evidence="9 10" key="1">
    <citation type="submission" date="2019-07" db="EMBL/GenBank/DDBJ databases">
        <title>Genomes of Cafeteria roenbergensis.</title>
        <authorList>
            <person name="Fischer M.G."/>
            <person name="Hackl T."/>
            <person name="Roman M."/>
        </authorList>
    </citation>
    <scope>NUCLEOTIDE SEQUENCE [LARGE SCALE GENOMIC DNA]</scope>
    <source>
        <strain evidence="7 10">Cflag</strain>
        <strain evidence="8 9">RCC970-E3</strain>
    </source>
</reference>
<feature type="domain" description="GB1/RHD3-type G" evidence="6">
    <location>
        <begin position="38"/>
        <end position="320"/>
    </location>
</feature>
<evidence type="ECO:0000256" key="2">
    <source>
        <dbReference type="ARBA" id="ARBA00022801"/>
    </source>
</evidence>
<comment type="similarity">
    <text evidence="4">Belongs to the TRAFAC class dynamin-like GTPase superfamily. GB1/RHD3 GTPase family.</text>
</comment>
<feature type="region of interest" description="Disordered" evidence="5">
    <location>
        <begin position="182"/>
        <end position="202"/>
    </location>
</feature>
<organism evidence="7 10">
    <name type="scientific">Cafeteria roenbergensis</name>
    <name type="common">Marine flagellate</name>
    <dbReference type="NCBI Taxonomy" id="33653"/>
    <lineage>
        <taxon>Eukaryota</taxon>
        <taxon>Sar</taxon>
        <taxon>Stramenopiles</taxon>
        <taxon>Bigyra</taxon>
        <taxon>Opalozoa</taxon>
        <taxon>Bicosoecida</taxon>
        <taxon>Cafeteriaceae</taxon>
        <taxon>Cafeteria</taxon>
    </lineage>
</organism>
<dbReference type="PANTHER" id="PTHR10751">
    <property type="entry name" value="GUANYLATE BINDING PROTEIN"/>
    <property type="match status" value="1"/>
</dbReference>
<keyword evidence="3" id="KW-0342">GTP-binding</keyword>
<evidence type="ECO:0000256" key="4">
    <source>
        <dbReference type="PROSITE-ProRule" id="PRU01052"/>
    </source>
</evidence>
<dbReference type="EMBL" id="VLTM01000101">
    <property type="protein sequence ID" value="KAA0153256.1"/>
    <property type="molecule type" value="Genomic_DNA"/>
</dbReference>
<sequence>MASASAPGGRPLPFIMPQKDGDGFRIGDEAMSVLDAITVPVVPIAVCGKARTGKSYLMNSFLRRAPAIAAELAGEGAAAPERAPAPGSFTVGSTVESCTQGIWMYSEPVMAKLPDGTDVAVLVLDTEGFGSTDREESYDARVFALATLLSAVLVYNSSGVVNNDAIASLSFVANMSRHIQTSSDGAAGPAASGGNPGEGAASSADDLASLFPSFVWVLRDFHLLLVDSDGQELTPRDYMEQRLADDGALDGDSLRRNRVRRAITTFFRRRDCHALMLPVEDEDDLQRLPELGDDELRRGFLEGHDELVRKLLSGPIMAAKTLHGTRVTGRMLGGLARSYVAAVNDGGVPSVGSAWGAVTQEECRRALDDGRAALRRALDAALATVPLSDEREQSACEGLLASAKAAFEARAVGGKDAAEAPLAELKGEVGKAASRLREANAEAAGSHCRALLSSLRRDHVDPVLRAMRDAAEEAAAGGRRGEGGAAPAAALPPPLGRAESDAFAAAYAERSRGPAAVVWAEAAAFWRGLAVEAAAVAASTRESIAEAERAELRRQAEAGQAAARRAEEEVVAVRAAREEAEAARDKAQAAAVTAKAEAEARAAGATAARRETAAARNAAEDAEARAAAAEKAVFQERARRQAAAAAADEANAAREAAETALRAAESRPAAERAGAGPGAGPAAARPGHDALSPSGKAASGGPDALAKPPLQRPGAPRFGAPSDAEAISSGQQAGGCCAVM</sequence>
<name>A0A5A8CJP1_CAFRO</name>
<dbReference type="GO" id="GO:0005525">
    <property type="term" value="F:GTP binding"/>
    <property type="evidence" value="ECO:0007669"/>
    <property type="project" value="UniProtKB-KW"/>
</dbReference>
<feature type="compositionally biased region" description="Low complexity" evidence="5">
    <location>
        <begin position="671"/>
        <end position="685"/>
    </location>
</feature>
<dbReference type="InterPro" id="IPR015894">
    <property type="entry name" value="Guanylate-bd_N"/>
</dbReference>
<dbReference type="Pfam" id="PF02841">
    <property type="entry name" value="GBP_C"/>
    <property type="match status" value="1"/>
</dbReference>
<dbReference type="SUPFAM" id="SSF48340">
    <property type="entry name" value="Interferon-induced guanylate-binding protein 1 (GBP1), C-terminal domain"/>
    <property type="match status" value="1"/>
</dbReference>
<keyword evidence="2" id="KW-0378">Hydrolase</keyword>
<dbReference type="InterPro" id="IPR036543">
    <property type="entry name" value="Guanylate-bd_C_sf"/>
</dbReference>
<dbReference type="PROSITE" id="PS51715">
    <property type="entry name" value="G_GB1_RHD3"/>
    <property type="match status" value="1"/>
</dbReference>
<proteinExistence type="inferred from homology"/>
<protein>
    <recommendedName>
        <fullName evidence="6">GB1/RHD3-type G domain-containing protein</fullName>
    </recommendedName>
</protein>
<dbReference type="AlphaFoldDB" id="A0A5A8CJP1"/>
<evidence type="ECO:0000259" key="6">
    <source>
        <dbReference type="PROSITE" id="PS51715"/>
    </source>
</evidence>
<dbReference type="InterPro" id="IPR027417">
    <property type="entry name" value="P-loop_NTPase"/>
</dbReference>
<evidence type="ECO:0000313" key="7">
    <source>
        <dbReference type="EMBL" id="KAA0153256.1"/>
    </source>
</evidence>
<dbReference type="InterPro" id="IPR030386">
    <property type="entry name" value="G_GB1_RHD3_dom"/>
</dbReference>
<dbReference type="SUPFAM" id="SSF52540">
    <property type="entry name" value="P-loop containing nucleoside triphosphate hydrolases"/>
    <property type="match status" value="1"/>
</dbReference>
<evidence type="ECO:0000313" key="8">
    <source>
        <dbReference type="EMBL" id="KAA0162722.1"/>
    </source>
</evidence>
<dbReference type="EMBL" id="VLTL01000077">
    <property type="protein sequence ID" value="KAA0162722.1"/>
    <property type="molecule type" value="Genomic_DNA"/>
</dbReference>
<accession>A0A5A8CJP1</accession>
<dbReference type="Gene3D" id="1.20.1000.10">
    <property type="entry name" value="Guanylate-binding protein, C-terminal domain"/>
    <property type="match status" value="1"/>
</dbReference>
<evidence type="ECO:0000256" key="1">
    <source>
        <dbReference type="ARBA" id="ARBA00022741"/>
    </source>
</evidence>
<evidence type="ECO:0000313" key="9">
    <source>
        <dbReference type="Proteomes" id="UP000324907"/>
    </source>
</evidence>
<dbReference type="CDD" id="cd01851">
    <property type="entry name" value="GBP"/>
    <property type="match status" value="1"/>
</dbReference>
<dbReference type="GO" id="GO:0003924">
    <property type="term" value="F:GTPase activity"/>
    <property type="evidence" value="ECO:0007669"/>
    <property type="project" value="InterPro"/>
</dbReference>
<dbReference type="Gene3D" id="3.40.50.300">
    <property type="entry name" value="P-loop containing nucleotide triphosphate hydrolases"/>
    <property type="match status" value="1"/>
</dbReference>
<gene>
    <name evidence="8" type="ORF">FNF28_04603</name>
    <name evidence="7" type="ORF">FNF31_06500</name>
</gene>
<dbReference type="InterPro" id="IPR003191">
    <property type="entry name" value="Guanylate-bd/ATL_C"/>
</dbReference>
<evidence type="ECO:0000313" key="10">
    <source>
        <dbReference type="Proteomes" id="UP000325113"/>
    </source>
</evidence>
<dbReference type="Proteomes" id="UP000325113">
    <property type="component" value="Unassembled WGS sequence"/>
</dbReference>
<feature type="region of interest" description="Disordered" evidence="5">
    <location>
        <begin position="656"/>
        <end position="740"/>
    </location>
</feature>
<dbReference type="Pfam" id="PF02263">
    <property type="entry name" value="GBP"/>
    <property type="match status" value="1"/>
</dbReference>
<dbReference type="Proteomes" id="UP000324907">
    <property type="component" value="Unassembled WGS sequence"/>
</dbReference>
<feature type="region of interest" description="Disordered" evidence="5">
    <location>
        <begin position="472"/>
        <end position="492"/>
    </location>
</feature>
<evidence type="ECO:0000256" key="5">
    <source>
        <dbReference type="SAM" id="MobiDB-lite"/>
    </source>
</evidence>
<comment type="caution">
    <text evidence="7">The sequence shown here is derived from an EMBL/GenBank/DDBJ whole genome shotgun (WGS) entry which is preliminary data.</text>
</comment>